<keyword evidence="4" id="KW-0411">Iron-sulfur</keyword>
<organism evidence="5 6">
    <name type="scientific">Nonomuraea endophytica</name>
    <dbReference type="NCBI Taxonomy" id="714136"/>
    <lineage>
        <taxon>Bacteria</taxon>
        <taxon>Bacillati</taxon>
        <taxon>Actinomycetota</taxon>
        <taxon>Actinomycetes</taxon>
        <taxon>Streptosporangiales</taxon>
        <taxon>Streptosporangiaceae</taxon>
        <taxon>Nonomuraea</taxon>
    </lineage>
</organism>
<keyword evidence="5" id="KW-0687">Ribonucleoprotein</keyword>
<dbReference type="Gene3D" id="3.40.50.150">
    <property type="entry name" value="Vaccinia Virus protein VP39"/>
    <property type="match status" value="1"/>
</dbReference>
<keyword evidence="2" id="KW-0809">Transit peptide</keyword>
<keyword evidence="3" id="KW-0408">Iron</keyword>
<dbReference type="EMBL" id="JACHIN010000001">
    <property type="protein sequence ID" value="MBB5076043.1"/>
    <property type="molecule type" value="Genomic_DNA"/>
</dbReference>
<dbReference type="GO" id="GO:0008168">
    <property type="term" value="F:methyltransferase activity"/>
    <property type="evidence" value="ECO:0007669"/>
    <property type="project" value="UniProtKB-KW"/>
</dbReference>
<keyword evidence="5" id="KW-0808">Transferase</keyword>
<dbReference type="PANTHER" id="PTHR13184">
    <property type="entry name" value="37S RIBOSOMAL PROTEIN S22"/>
    <property type="match status" value="1"/>
</dbReference>
<gene>
    <name evidence="5" type="ORF">HNR40_001489</name>
</gene>
<dbReference type="GO" id="GO:0032259">
    <property type="term" value="P:methylation"/>
    <property type="evidence" value="ECO:0007669"/>
    <property type="project" value="UniProtKB-KW"/>
</dbReference>
<dbReference type="GO" id="GO:0006412">
    <property type="term" value="P:translation"/>
    <property type="evidence" value="ECO:0007669"/>
    <property type="project" value="InterPro"/>
</dbReference>
<comment type="caution">
    <text evidence="5">The sequence shown here is derived from an EMBL/GenBank/DDBJ whole genome shotgun (WGS) entry which is preliminary data.</text>
</comment>
<keyword evidence="1" id="KW-0479">Metal-binding</keyword>
<proteinExistence type="predicted"/>
<name>A0A7W8EE42_9ACTN</name>
<evidence type="ECO:0000313" key="5">
    <source>
        <dbReference type="EMBL" id="MBB5076043.1"/>
    </source>
</evidence>
<sequence length="321" mass="34183">MYALPAELRHALTEELEFHREHDLAASAAELTARYHRPIDRPALRSATDVAAYAAVRMPATFAAVRFALAQAAVVAPGFGPRTHLDVGGGTGAAVWAAADCWPGLGEVTVLERDRAAAGLGRALAARSAHPAVRQAAWRQADLAKDITTEPADLVTVSYVLGELPEAARLPLIRRLAGRAGMLAVVEPGSPDGFARVLAVRDLLVELGMNIAAPCPHDGACPLAAGDWCHFAARLPRESLHRRLKAGSLGFEDEKFSYVVATSAPVTPPGARVLRHPRTRKGLVTLTLCGDGVSDQNVSKRDGELYRVARDTAWGDAWPPV</sequence>
<accession>A0A7W8EE42</accession>
<dbReference type="InterPro" id="IPR015324">
    <property type="entry name" value="Ribosomal_Rsm22-like"/>
</dbReference>
<reference evidence="5 6" key="1">
    <citation type="submission" date="2020-08" db="EMBL/GenBank/DDBJ databases">
        <title>Genomic Encyclopedia of Type Strains, Phase IV (KMG-IV): sequencing the most valuable type-strain genomes for metagenomic binning, comparative biology and taxonomic classification.</title>
        <authorList>
            <person name="Goeker M."/>
        </authorList>
    </citation>
    <scope>NUCLEOTIDE SEQUENCE [LARGE SCALE GENOMIC DNA]</scope>
    <source>
        <strain evidence="5 6">DSM 45385</strain>
    </source>
</reference>
<dbReference type="Proteomes" id="UP000568380">
    <property type="component" value="Unassembled WGS sequence"/>
</dbReference>
<evidence type="ECO:0000256" key="3">
    <source>
        <dbReference type="ARBA" id="ARBA00023004"/>
    </source>
</evidence>
<evidence type="ECO:0000256" key="2">
    <source>
        <dbReference type="ARBA" id="ARBA00022946"/>
    </source>
</evidence>
<dbReference type="SUPFAM" id="SSF53335">
    <property type="entry name" value="S-adenosyl-L-methionine-dependent methyltransferases"/>
    <property type="match status" value="1"/>
</dbReference>
<protein>
    <submittedName>
        <fullName evidence="5">Ribosomal protein RSM22 (Predicted rRNA methylase)</fullName>
    </submittedName>
</protein>
<dbReference type="GO" id="GO:0051536">
    <property type="term" value="F:iron-sulfur cluster binding"/>
    <property type="evidence" value="ECO:0007669"/>
    <property type="project" value="UniProtKB-KW"/>
</dbReference>
<dbReference type="GO" id="GO:0015935">
    <property type="term" value="C:small ribosomal subunit"/>
    <property type="evidence" value="ECO:0007669"/>
    <property type="project" value="TreeGrafter"/>
</dbReference>
<dbReference type="AlphaFoldDB" id="A0A7W8EE42"/>
<dbReference type="GO" id="GO:0003735">
    <property type="term" value="F:structural constituent of ribosome"/>
    <property type="evidence" value="ECO:0007669"/>
    <property type="project" value="TreeGrafter"/>
</dbReference>
<dbReference type="PANTHER" id="PTHR13184:SF5">
    <property type="entry name" value="METHYLTRANSFERASE-LIKE PROTEIN 17, MITOCHONDRIAL"/>
    <property type="match status" value="1"/>
</dbReference>
<evidence type="ECO:0000256" key="4">
    <source>
        <dbReference type="ARBA" id="ARBA00023014"/>
    </source>
</evidence>
<keyword evidence="6" id="KW-1185">Reference proteome</keyword>
<keyword evidence="5" id="KW-0689">Ribosomal protein</keyword>
<dbReference type="GO" id="GO:0046872">
    <property type="term" value="F:metal ion binding"/>
    <property type="evidence" value="ECO:0007669"/>
    <property type="project" value="UniProtKB-KW"/>
</dbReference>
<dbReference type="RefSeq" id="WP_184959156.1">
    <property type="nucleotide sequence ID" value="NZ_JACHIN010000001.1"/>
</dbReference>
<dbReference type="InterPro" id="IPR052571">
    <property type="entry name" value="Mt_RNA_Methyltransferase"/>
</dbReference>
<evidence type="ECO:0000313" key="6">
    <source>
        <dbReference type="Proteomes" id="UP000568380"/>
    </source>
</evidence>
<keyword evidence="5" id="KW-0489">Methyltransferase</keyword>
<dbReference type="Pfam" id="PF09243">
    <property type="entry name" value="Rsm22"/>
    <property type="match status" value="1"/>
</dbReference>
<evidence type="ECO:0000256" key="1">
    <source>
        <dbReference type="ARBA" id="ARBA00022723"/>
    </source>
</evidence>
<dbReference type="InterPro" id="IPR029063">
    <property type="entry name" value="SAM-dependent_MTases_sf"/>
</dbReference>